<feature type="region of interest" description="Disordered" evidence="1">
    <location>
        <begin position="1"/>
        <end position="21"/>
    </location>
</feature>
<evidence type="ECO:0000313" key="2">
    <source>
        <dbReference type="EMBL" id="APS00408.1"/>
    </source>
</evidence>
<sequence length="84" mass="8953">MLGGIAHTNPCADGSSLRGASESPLTFECIGRKVEGRGGLYLEDYEPQGLFIGVGDEKPRVKARGRRLVILLPVFPVKGLVLSS</sequence>
<organism evidence="2 3">
    <name type="scientific">Pajaroellobacter abortibovis</name>
    <dbReference type="NCBI Taxonomy" id="1882918"/>
    <lineage>
        <taxon>Bacteria</taxon>
        <taxon>Pseudomonadati</taxon>
        <taxon>Myxococcota</taxon>
        <taxon>Polyangia</taxon>
        <taxon>Polyangiales</taxon>
        <taxon>Polyangiaceae</taxon>
    </lineage>
</organism>
<dbReference type="EMBL" id="CP016908">
    <property type="protein sequence ID" value="APS00408.1"/>
    <property type="molecule type" value="Genomic_DNA"/>
</dbReference>
<reference evidence="2 3" key="1">
    <citation type="submission" date="2016-08" db="EMBL/GenBank/DDBJ databases">
        <title>Identification and validation of antigenic proteins from Pajaroellobacter abortibovis using de-novo genome sequence assembly and reverse vaccinology.</title>
        <authorList>
            <person name="Welly B.T."/>
            <person name="Miller M.R."/>
            <person name="Stott J.L."/>
            <person name="Blanchard M.T."/>
            <person name="Islas-Trejo A.D."/>
            <person name="O'Rourke S.M."/>
            <person name="Young A.E."/>
            <person name="Medrano J.F."/>
            <person name="Van Eenennaam A.L."/>
        </authorList>
    </citation>
    <scope>NUCLEOTIDE SEQUENCE [LARGE SCALE GENOMIC DNA]</scope>
    <source>
        <strain evidence="2 3">BTF92-0548A/99-0131</strain>
    </source>
</reference>
<evidence type="ECO:0000256" key="1">
    <source>
        <dbReference type="SAM" id="MobiDB-lite"/>
    </source>
</evidence>
<protein>
    <submittedName>
        <fullName evidence="2">Uncharacterized protein</fullName>
    </submittedName>
</protein>
<proteinExistence type="predicted"/>
<name>A0A1L6MYC3_9BACT</name>
<keyword evidence="3" id="KW-1185">Reference proteome</keyword>
<dbReference type="KEGG" id="pabo:BCY86_06735"/>
<dbReference type="RefSeq" id="WP_075277073.1">
    <property type="nucleotide sequence ID" value="NZ_CP016908.1"/>
</dbReference>
<evidence type="ECO:0000313" key="3">
    <source>
        <dbReference type="Proteomes" id="UP000185544"/>
    </source>
</evidence>
<gene>
    <name evidence="2" type="ORF">BCY86_06735</name>
</gene>
<accession>A0A1L6MYC3</accession>
<dbReference type="Proteomes" id="UP000185544">
    <property type="component" value="Chromosome"/>
</dbReference>
<dbReference type="AlphaFoldDB" id="A0A1L6MYC3"/>